<sequence>MITGGTSEPITAKEVPTGPNTTETQPVREKRGRRPPIWAKDYEM</sequence>
<comment type="caution">
    <text evidence="2">The sequence shown here is derived from an EMBL/GenBank/DDBJ whole genome shotgun (WGS) entry which is preliminary data.</text>
</comment>
<dbReference type="AlphaFoldDB" id="A0A834W6K9"/>
<accession>A0A834W6K9</accession>
<evidence type="ECO:0000256" key="1">
    <source>
        <dbReference type="SAM" id="MobiDB-lite"/>
    </source>
</evidence>
<evidence type="ECO:0000313" key="2">
    <source>
        <dbReference type="EMBL" id="KAF7807801.1"/>
    </source>
</evidence>
<protein>
    <submittedName>
        <fullName evidence="2">Uncharacterized protein</fullName>
    </submittedName>
</protein>
<organism evidence="2 3">
    <name type="scientific">Senna tora</name>
    <dbReference type="NCBI Taxonomy" id="362788"/>
    <lineage>
        <taxon>Eukaryota</taxon>
        <taxon>Viridiplantae</taxon>
        <taxon>Streptophyta</taxon>
        <taxon>Embryophyta</taxon>
        <taxon>Tracheophyta</taxon>
        <taxon>Spermatophyta</taxon>
        <taxon>Magnoliopsida</taxon>
        <taxon>eudicotyledons</taxon>
        <taxon>Gunneridae</taxon>
        <taxon>Pentapetalae</taxon>
        <taxon>rosids</taxon>
        <taxon>fabids</taxon>
        <taxon>Fabales</taxon>
        <taxon>Fabaceae</taxon>
        <taxon>Caesalpinioideae</taxon>
        <taxon>Cassia clade</taxon>
        <taxon>Senna</taxon>
    </lineage>
</organism>
<gene>
    <name evidence="2" type="ORF">G2W53_039962</name>
</gene>
<keyword evidence="3" id="KW-1185">Reference proteome</keyword>
<name>A0A834W6K9_9FABA</name>
<proteinExistence type="predicted"/>
<evidence type="ECO:0000313" key="3">
    <source>
        <dbReference type="Proteomes" id="UP000634136"/>
    </source>
</evidence>
<reference evidence="2" key="1">
    <citation type="submission" date="2020-09" db="EMBL/GenBank/DDBJ databases">
        <title>Genome-Enabled Discovery of Anthraquinone Biosynthesis in Senna tora.</title>
        <authorList>
            <person name="Kang S.-H."/>
            <person name="Pandey R.P."/>
            <person name="Lee C.-M."/>
            <person name="Sim J.-S."/>
            <person name="Jeong J.-T."/>
            <person name="Choi B.-S."/>
            <person name="Jung M."/>
            <person name="Ginzburg D."/>
            <person name="Zhao K."/>
            <person name="Won S.Y."/>
            <person name="Oh T.-J."/>
            <person name="Yu Y."/>
            <person name="Kim N.-H."/>
            <person name="Lee O.R."/>
            <person name="Lee T.-H."/>
            <person name="Bashyal P."/>
            <person name="Kim T.-S."/>
            <person name="Lee W.-H."/>
            <person name="Kawkins C."/>
            <person name="Kim C.-K."/>
            <person name="Kim J.S."/>
            <person name="Ahn B.O."/>
            <person name="Rhee S.Y."/>
            <person name="Sohng J.K."/>
        </authorList>
    </citation>
    <scope>NUCLEOTIDE SEQUENCE</scope>
    <source>
        <tissue evidence="2">Leaf</tissue>
    </source>
</reference>
<dbReference type="Proteomes" id="UP000634136">
    <property type="component" value="Unassembled WGS sequence"/>
</dbReference>
<dbReference type="OrthoDB" id="1280581at2759"/>
<dbReference type="EMBL" id="JAAIUW010000012">
    <property type="protein sequence ID" value="KAF7807801.1"/>
    <property type="molecule type" value="Genomic_DNA"/>
</dbReference>
<feature type="region of interest" description="Disordered" evidence="1">
    <location>
        <begin position="1"/>
        <end position="44"/>
    </location>
</feature>